<keyword evidence="4 6" id="KW-0472">Membrane</keyword>
<evidence type="ECO:0000256" key="6">
    <source>
        <dbReference type="SAM" id="Phobius"/>
    </source>
</evidence>
<dbReference type="AlphaFoldDB" id="A0A0M3HXH0"/>
<comment type="function">
    <text evidence="5">Probable disulfide isomerase, which participates in the folding of proteins containing disulfide bonds. May act as a dithiol oxidase. Acts as a regulator of endoplasmic reticulum-mitochondria contact sites via its ability to regulate redox signals.</text>
</comment>
<dbReference type="PROSITE" id="PS00194">
    <property type="entry name" value="THIOREDOXIN_1"/>
    <property type="match status" value="1"/>
</dbReference>
<evidence type="ECO:0000313" key="9">
    <source>
        <dbReference type="WBParaSite" id="ALUE_0000802101-mRNA-1"/>
    </source>
</evidence>
<accession>A0A0M3HXH0</accession>
<dbReference type="WBParaSite" id="ALUE_0000802101-mRNA-1">
    <property type="protein sequence ID" value="ALUE_0000802101-mRNA-1"/>
    <property type="gene ID" value="ALUE_0000802101"/>
</dbReference>
<keyword evidence="2 6" id="KW-0812">Transmembrane</keyword>
<comment type="subcellular location">
    <subcellularLocation>
        <location evidence="1">Endoplasmic reticulum membrane</location>
        <topology evidence="1">Single-pass membrane protein</topology>
    </subcellularLocation>
</comment>
<sequence length="473" mass="53224">MDVGMEKLRKLKQLHPVACLRSLTFVLLVFRCFVDEAGATSVPSQVIDLNDKFLQVKHEGLWFVEFYAPWCAHCKRLMPIWEHVGHALADRSSPVKVAKLDCTRYTTAASALNIRGYPTIILYVLQPVIGTQLRGQQSRLSCFERLLGERKKDAMIDFALKAAGPVVGLIGSTLQLSQLRHSTKEPFFVFVDSIDEVDTSPLYTEYKGIAERLFSASHFYRIPAGLLPQTIKLEHVPSVIVFKDDTFMVFNPQNGGNLSDWISAERWSLMPLVTASNVKDVGAMRLLVLSVINMIERRNLSTQVGRFHSIMVKAAGTVRKDQRLSNIYQFGWLDGNEMANSIVLGTVDQPEVLVFNVSSYEYYMSGDASTEITERSVISFLERIAAGDVQSMGGRSIIQQIKRVIYEVSTIVYEMFRAQPLLTMCLFGVPLAFLSLITYCICSTDFTVDREEVYPEEEDDDTDLSGCFQPNSI</sequence>
<dbReference type="InterPro" id="IPR036249">
    <property type="entry name" value="Thioredoxin-like_sf"/>
</dbReference>
<evidence type="ECO:0000256" key="2">
    <source>
        <dbReference type="ARBA" id="ARBA00022692"/>
    </source>
</evidence>
<dbReference type="Pfam" id="PF00085">
    <property type="entry name" value="Thioredoxin"/>
    <property type="match status" value="1"/>
</dbReference>
<evidence type="ECO:0000256" key="3">
    <source>
        <dbReference type="ARBA" id="ARBA00022989"/>
    </source>
</evidence>
<dbReference type="InterPro" id="IPR013766">
    <property type="entry name" value="Thioredoxin_domain"/>
</dbReference>
<evidence type="ECO:0000256" key="1">
    <source>
        <dbReference type="ARBA" id="ARBA00004389"/>
    </source>
</evidence>
<dbReference type="GO" id="GO:0005789">
    <property type="term" value="C:endoplasmic reticulum membrane"/>
    <property type="evidence" value="ECO:0007669"/>
    <property type="project" value="UniProtKB-SubCell"/>
</dbReference>
<feature type="domain" description="Thioredoxin" evidence="7">
    <location>
        <begin position="35"/>
        <end position="165"/>
    </location>
</feature>
<reference evidence="9" key="1">
    <citation type="submission" date="2017-02" db="UniProtKB">
        <authorList>
            <consortium name="WormBaseParasite"/>
        </authorList>
    </citation>
    <scope>IDENTIFICATION</scope>
</reference>
<feature type="transmembrane region" description="Helical" evidence="6">
    <location>
        <begin position="421"/>
        <end position="442"/>
    </location>
</feature>
<dbReference type="PROSITE" id="PS51352">
    <property type="entry name" value="THIOREDOXIN_2"/>
    <property type="match status" value="1"/>
</dbReference>
<protein>
    <submittedName>
        <fullName evidence="9">Thioredoxin domain-containing protein</fullName>
    </submittedName>
</protein>
<keyword evidence="8" id="KW-1185">Reference proteome</keyword>
<evidence type="ECO:0000313" key="8">
    <source>
        <dbReference type="Proteomes" id="UP000036681"/>
    </source>
</evidence>
<evidence type="ECO:0000259" key="7">
    <source>
        <dbReference type="PROSITE" id="PS51352"/>
    </source>
</evidence>
<dbReference type="SUPFAM" id="SSF52833">
    <property type="entry name" value="Thioredoxin-like"/>
    <property type="match status" value="1"/>
</dbReference>
<name>A0A0M3HXH0_ASCLU</name>
<proteinExistence type="predicted"/>
<dbReference type="PANTHER" id="PTHR46426:SF1">
    <property type="entry name" value="PROTEIN DISULFIDE-ISOMERASE TMX3"/>
    <property type="match status" value="1"/>
</dbReference>
<keyword evidence="3 6" id="KW-1133">Transmembrane helix</keyword>
<dbReference type="InterPro" id="IPR052250">
    <property type="entry name" value="PDI_TMX3"/>
</dbReference>
<dbReference type="InterPro" id="IPR017937">
    <property type="entry name" value="Thioredoxin_CS"/>
</dbReference>
<dbReference type="PANTHER" id="PTHR46426">
    <property type="entry name" value="PROTEIN DISULFIDE-ISOMERASE TMX3"/>
    <property type="match status" value="1"/>
</dbReference>
<dbReference type="Gene3D" id="3.40.30.10">
    <property type="entry name" value="Glutaredoxin"/>
    <property type="match status" value="1"/>
</dbReference>
<dbReference type="Proteomes" id="UP000036681">
    <property type="component" value="Unplaced"/>
</dbReference>
<organism evidence="8 9">
    <name type="scientific">Ascaris lumbricoides</name>
    <name type="common">Giant roundworm</name>
    <dbReference type="NCBI Taxonomy" id="6252"/>
    <lineage>
        <taxon>Eukaryota</taxon>
        <taxon>Metazoa</taxon>
        <taxon>Ecdysozoa</taxon>
        <taxon>Nematoda</taxon>
        <taxon>Chromadorea</taxon>
        <taxon>Rhabditida</taxon>
        <taxon>Spirurina</taxon>
        <taxon>Ascaridomorpha</taxon>
        <taxon>Ascaridoidea</taxon>
        <taxon>Ascarididae</taxon>
        <taxon>Ascaris</taxon>
    </lineage>
</organism>
<evidence type="ECO:0000256" key="5">
    <source>
        <dbReference type="ARBA" id="ARBA00045246"/>
    </source>
</evidence>
<evidence type="ECO:0000256" key="4">
    <source>
        <dbReference type="ARBA" id="ARBA00023136"/>
    </source>
</evidence>